<protein>
    <recommendedName>
        <fullName evidence="3">Methyltransferase domain-containing protein</fullName>
    </recommendedName>
</protein>
<dbReference type="SUPFAM" id="SSF53335">
    <property type="entry name" value="S-adenosyl-L-methionine-dependent methyltransferases"/>
    <property type="match status" value="1"/>
</dbReference>
<evidence type="ECO:0000313" key="1">
    <source>
        <dbReference type="EnsemblProtists" id="EOD14708"/>
    </source>
</evidence>
<organism evidence="1 2">
    <name type="scientific">Emiliania huxleyi (strain CCMP1516)</name>
    <dbReference type="NCBI Taxonomy" id="280463"/>
    <lineage>
        <taxon>Eukaryota</taxon>
        <taxon>Haptista</taxon>
        <taxon>Haptophyta</taxon>
        <taxon>Prymnesiophyceae</taxon>
        <taxon>Isochrysidales</taxon>
        <taxon>Noelaerhabdaceae</taxon>
        <taxon>Emiliania</taxon>
    </lineage>
</organism>
<dbReference type="AlphaFoldDB" id="A0A0D3ITX3"/>
<dbReference type="EnsemblProtists" id="EOD14708">
    <property type="protein sequence ID" value="EOD14708"/>
    <property type="gene ID" value="EMIHUDRAFT_197225"/>
</dbReference>
<dbReference type="GeneID" id="17258667"/>
<dbReference type="RefSeq" id="XP_005767137.1">
    <property type="nucleotide sequence ID" value="XM_005767080.1"/>
</dbReference>
<reference evidence="2" key="1">
    <citation type="journal article" date="2013" name="Nature">
        <title>Pan genome of the phytoplankton Emiliania underpins its global distribution.</title>
        <authorList>
            <person name="Read B.A."/>
            <person name="Kegel J."/>
            <person name="Klute M.J."/>
            <person name="Kuo A."/>
            <person name="Lefebvre S.C."/>
            <person name="Maumus F."/>
            <person name="Mayer C."/>
            <person name="Miller J."/>
            <person name="Monier A."/>
            <person name="Salamov A."/>
            <person name="Young J."/>
            <person name="Aguilar M."/>
            <person name="Claverie J.M."/>
            <person name="Frickenhaus S."/>
            <person name="Gonzalez K."/>
            <person name="Herman E.K."/>
            <person name="Lin Y.C."/>
            <person name="Napier J."/>
            <person name="Ogata H."/>
            <person name="Sarno A.F."/>
            <person name="Shmutz J."/>
            <person name="Schroeder D."/>
            <person name="de Vargas C."/>
            <person name="Verret F."/>
            <person name="von Dassow P."/>
            <person name="Valentin K."/>
            <person name="Van de Peer Y."/>
            <person name="Wheeler G."/>
            <person name="Dacks J.B."/>
            <person name="Delwiche C.F."/>
            <person name="Dyhrman S.T."/>
            <person name="Glockner G."/>
            <person name="John U."/>
            <person name="Richards T."/>
            <person name="Worden A.Z."/>
            <person name="Zhang X."/>
            <person name="Grigoriev I.V."/>
            <person name="Allen A.E."/>
            <person name="Bidle K."/>
            <person name="Borodovsky M."/>
            <person name="Bowler C."/>
            <person name="Brownlee C."/>
            <person name="Cock J.M."/>
            <person name="Elias M."/>
            <person name="Gladyshev V.N."/>
            <person name="Groth M."/>
            <person name="Guda C."/>
            <person name="Hadaegh A."/>
            <person name="Iglesias-Rodriguez M.D."/>
            <person name="Jenkins J."/>
            <person name="Jones B.M."/>
            <person name="Lawson T."/>
            <person name="Leese F."/>
            <person name="Lindquist E."/>
            <person name="Lobanov A."/>
            <person name="Lomsadze A."/>
            <person name="Malik S.B."/>
            <person name="Marsh M.E."/>
            <person name="Mackinder L."/>
            <person name="Mock T."/>
            <person name="Mueller-Roeber B."/>
            <person name="Pagarete A."/>
            <person name="Parker M."/>
            <person name="Probert I."/>
            <person name="Quesneville H."/>
            <person name="Raines C."/>
            <person name="Rensing S.A."/>
            <person name="Riano-Pachon D.M."/>
            <person name="Richier S."/>
            <person name="Rokitta S."/>
            <person name="Shiraiwa Y."/>
            <person name="Soanes D.M."/>
            <person name="van der Giezen M."/>
            <person name="Wahlund T.M."/>
            <person name="Williams B."/>
            <person name="Wilson W."/>
            <person name="Wolfe G."/>
            <person name="Wurch L.L."/>
        </authorList>
    </citation>
    <scope>NUCLEOTIDE SEQUENCE</scope>
</reference>
<dbReference type="GeneID" id="17260913"/>
<dbReference type="Proteomes" id="UP000013827">
    <property type="component" value="Unassembled WGS sequence"/>
</dbReference>
<dbReference type="RefSeq" id="XP_005764946.1">
    <property type="nucleotide sequence ID" value="XM_005764889.1"/>
</dbReference>
<keyword evidence="2" id="KW-1185">Reference proteome</keyword>
<dbReference type="EnsemblProtists" id="EOD12517">
    <property type="protein sequence ID" value="EOD12517"/>
    <property type="gene ID" value="EMIHUDRAFT_247417"/>
</dbReference>
<sequence length="143" mass="15330">MSAAMSGGFASMREAYEQSEGAASYYAEHGAKYRNPHEPALTAALAAALGRLETAGQLDCSTRRLRMLDLACGSGEATLAVRQWVASRAGRQQPACTAADPFTHQAFEERVGEPCRRWSFEDVSAGELDEEEPFDLAIAVTGA</sequence>
<dbReference type="eggNOG" id="ENOG502S1UM">
    <property type="taxonomic scope" value="Eukaryota"/>
</dbReference>
<dbReference type="KEGG" id="ehx:EMIHUDRAFT_197225"/>
<name>A0A0D3ITX3_EMIH1</name>
<dbReference type="PaxDb" id="2903-EOD12517"/>
<evidence type="ECO:0008006" key="3">
    <source>
        <dbReference type="Google" id="ProtNLM"/>
    </source>
</evidence>
<dbReference type="HOGENOM" id="CLU_1809808_0_0_1"/>
<proteinExistence type="predicted"/>
<dbReference type="InterPro" id="IPR029063">
    <property type="entry name" value="SAM-dependent_MTases_sf"/>
</dbReference>
<dbReference type="KEGG" id="ehx:EMIHUDRAFT_247417"/>
<accession>A0A0D3ITX3</accession>
<evidence type="ECO:0000313" key="2">
    <source>
        <dbReference type="Proteomes" id="UP000013827"/>
    </source>
</evidence>
<reference evidence="1" key="2">
    <citation type="submission" date="2024-10" db="UniProtKB">
        <authorList>
            <consortium name="EnsemblProtists"/>
        </authorList>
    </citation>
    <scope>IDENTIFICATION</scope>
</reference>
<dbReference type="Gene3D" id="3.40.50.150">
    <property type="entry name" value="Vaccinia Virus protein VP39"/>
    <property type="match status" value="1"/>
</dbReference>